<dbReference type="SUPFAM" id="SSF54427">
    <property type="entry name" value="NTF2-like"/>
    <property type="match status" value="1"/>
</dbReference>
<dbReference type="Pfam" id="PF08332">
    <property type="entry name" value="CaMKII_AD"/>
    <property type="match status" value="1"/>
</dbReference>
<gene>
    <name evidence="2" type="ORF">SPPG_04993</name>
</gene>
<dbReference type="STRING" id="645134.A0A0L0HDT2"/>
<sequence>MPPLPHIFTDTKLETTIVNLTTRLVQSVAEGDWETYASLVSHDMTAFEPESGEHQVQGLDFHKFYFSLAHAQSATSPPPYASLPPATTTLVSPHVRILSSDRCSALITYVRLVQRVKQTPEGTLEPVTTTSQETRVWELDRKEGAWRNVHFHRSLVKAPEVIIKEVKAKL</sequence>
<dbReference type="VEuPathDB" id="FungiDB:SPPG_04993"/>
<reference evidence="2 3" key="1">
    <citation type="submission" date="2009-08" db="EMBL/GenBank/DDBJ databases">
        <title>The Genome Sequence of Spizellomyces punctatus strain DAOM BR117.</title>
        <authorList>
            <consortium name="The Broad Institute Genome Sequencing Platform"/>
            <person name="Russ C."/>
            <person name="Cuomo C."/>
            <person name="Shea T."/>
            <person name="Young S.K."/>
            <person name="Zeng Q."/>
            <person name="Koehrsen M."/>
            <person name="Haas B."/>
            <person name="Borodovsky M."/>
            <person name="Guigo R."/>
            <person name="Alvarado L."/>
            <person name="Berlin A."/>
            <person name="Bochicchio J."/>
            <person name="Borenstein D."/>
            <person name="Chapman S."/>
            <person name="Chen Z."/>
            <person name="Engels R."/>
            <person name="Freedman E."/>
            <person name="Gellesch M."/>
            <person name="Goldberg J."/>
            <person name="Griggs A."/>
            <person name="Gujja S."/>
            <person name="Heiman D."/>
            <person name="Hepburn T."/>
            <person name="Howarth C."/>
            <person name="Jen D."/>
            <person name="Larson L."/>
            <person name="Lewis B."/>
            <person name="Mehta T."/>
            <person name="Park D."/>
            <person name="Pearson M."/>
            <person name="Roberts A."/>
            <person name="Saif S."/>
            <person name="Shenoy N."/>
            <person name="Sisk P."/>
            <person name="Stolte C."/>
            <person name="Sykes S."/>
            <person name="Thomson T."/>
            <person name="Walk T."/>
            <person name="White J."/>
            <person name="Yandava C."/>
            <person name="Burger G."/>
            <person name="Gray M.W."/>
            <person name="Holland P.W.H."/>
            <person name="King N."/>
            <person name="Lang F.B.F."/>
            <person name="Roger A.J."/>
            <person name="Ruiz-Trillo I."/>
            <person name="Lander E."/>
            <person name="Nusbaum C."/>
        </authorList>
    </citation>
    <scope>NUCLEOTIDE SEQUENCE [LARGE SCALE GENOMIC DNA]</scope>
    <source>
        <strain evidence="2 3">DAOM BR117</strain>
    </source>
</reference>
<name>A0A0L0HDT2_SPIPD</name>
<keyword evidence="3" id="KW-1185">Reference proteome</keyword>
<dbReference type="InParanoid" id="A0A0L0HDT2"/>
<dbReference type="Gene3D" id="3.10.450.50">
    <property type="match status" value="1"/>
</dbReference>
<dbReference type="RefSeq" id="XP_016607645.1">
    <property type="nucleotide sequence ID" value="XM_016753231.1"/>
</dbReference>
<feature type="domain" description="Calcium/calmodulin-dependent protein kinase II association-domain" evidence="1">
    <location>
        <begin position="16"/>
        <end position="154"/>
    </location>
</feature>
<dbReference type="EMBL" id="KQ257457">
    <property type="protein sequence ID" value="KNC99605.1"/>
    <property type="molecule type" value="Genomic_DNA"/>
</dbReference>
<accession>A0A0L0HDT2</accession>
<dbReference type="GeneID" id="27688413"/>
<dbReference type="OMA" id="SITCFEP"/>
<protein>
    <recommendedName>
        <fullName evidence="1">Calcium/calmodulin-dependent protein kinase II association-domain domain-containing protein</fullName>
    </recommendedName>
</protein>
<evidence type="ECO:0000313" key="2">
    <source>
        <dbReference type="EMBL" id="KNC99605.1"/>
    </source>
</evidence>
<proteinExistence type="predicted"/>
<dbReference type="AlphaFoldDB" id="A0A0L0HDT2"/>
<dbReference type="eggNOG" id="KOG0033">
    <property type="taxonomic scope" value="Eukaryota"/>
</dbReference>
<evidence type="ECO:0000313" key="3">
    <source>
        <dbReference type="Proteomes" id="UP000053201"/>
    </source>
</evidence>
<dbReference type="InterPro" id="IPR013543">
    <property type="entry name" value="Ca/CaM-dep_prot_kinase-assoc"/>
</dbReference>
<organism evidence="2 3">
    <name type="scientific">Spizellomyces punctatus (strain DAOM BR117)</name>
    <dbReference type="NCBI Taxonomy" id="645134"/>
    <lineage>
        <taxon>Eukaryota</taxon>
        <taxon>Fungi</taxon>
        <taxon>Fungi incertae sedis</taxon>
        <taxon>Chytridiomycota</taxon>
        <taxon>Chytridiomycota incertae sedis</taxon>
        <taxon>Chytridiomycetes</taxon>
        <taxon>Spizellomycetales</taxon>
        <taxon>Spizellomycetaceae</taxon>
        <taxon>Spizellomyces</taxon>
    </lineage>
</organism>
<dbReference type="OrthoDB" id="442176at2759"/>
<evidence type="ECO:0000259" key="1">
    <source>
        <dbReference type="Pfam" id="PF08332"/>
    </source>
</evidence>
<dbReference type="Proteomes" id="UP000053201">
    <property type="component" value="Unassembled WGS sequence"/>
</dbReference>
<dbReference type="GO" id="GO:0005516">
    <property type="term" value="F:calmodulin binding"/>
    <property type="evidence" value="ECO:0007669"/>
    <property type="project" value="InterPro"/>
</dbReference>
<dbReference type="GO" id="GO:0004683">
    <property type="term" value="F:calcium/calmodulin-dependent protein kinase activity"/>
    <property type="evidence" value="ECO:0007669"/>
    <property type="project" value="InterPro"/>
</dbReference>
<dbReference type="InterPro" id="IPR032710">
    <property type="entry name" value="NTF2-like_dom_sf"/>
</dbReference>